<comment type="caution">
    <text evidence="3">The sequence shown here is derived from an EMBL/GenBank/DDBJ whole genome shotgun (WGS) entry which is preliminary data.</text>
</comment>
<feature type="region of interest" description="Disordered" evidence="1">
    <location>
        <begin position="162"/>
        <end position="200"/>
    </location>
</feature>
<dbReference type="EMBL" id="JAERUA010000008">
    <property type="protein sequence ID" value="KAI1896900.1"/>
    <property type="molecule type" value="Genomic_DNA"/>
</dbReference>
<dbReference type="InterPro" id="IPR029205">
    <property type="entry name" value="Clathrin-bd"/>
</dbReference>
<name>A0A8T3DLC9_9TELE</name>
<feature type="compositionally biased region" description="Polar residues" evidence="1">
    <location>
        <begin position="86"/>
        <end position="98"/>
    </location>
</feature>
<feature type="region of interest" description="Disordered" evidence="1">
    <location>
        <begin position="216"/>
        <end position="342"/>
    </location>
</feature>
<dbReference type="AlphaFoldDB" id="A0A8T3DLC9"/>
<dbReference type="OrthoDB" id="5917212at2759"/>
<evidence type="ECO:0000313" key="3">
    <source>
        <dbReference type="EMBL" id="KAI1896900.1"/>
    </source>
</evidence>
<dbReference type="InterPro" id="IPR046359">
    <property type="entry name" value="Aftin-like"/>
</dbReference>
<feature type="compositionally biased region" description="Low complexity" evidence="1">
    <location>
        <begin position="448"/>
        <end position="462"/>
    </location>
</feature>
<feature type="compositionally biased region" description="Acidic residues" evidence="1">
    <location>
        <begin position="324"/>
        <end position="336"/>
    </location>
</feature>
<reference evidence="3" key="1">
    <citation type="submission" date="2021-01" db="EMBL/GenBank/DDBJ databases">
        <authorList>
            <person name="Zahm M."/>
            <person name="Roques C."/>
            <person name="Cabau C."/>
            <person name="Klopp C."/>
            <person name="Donnadieu C."/>
            <person name="Jouanno E."/>
            <person name="Lampietro C."/>
            <person name="Louis A."/>
            <person name="Herpin A."/>
            <person name="Echchiki A."/>
            <person name="Berthelot C."/>
            <person name="Parey E."/>
            <person name="Roest-Crollius H."/>
            <person name="Braasch I."/>
            <person name="Postlethwait J."/>
            <person name="Bobe J."/>
            <person name="Montfort J."/>
            <person name="Bouchez O."/>
            <person name="Begum T."/>
            <person name="Mejri S."/>
            <person name="Adams A."/>
            <person name="Chen W.-J."/>
            <person name="Guiguen Y."/>
        </authorList>
    </citation>
    <scope>NUCLEOTIDE SEQUENCE</scope>
    <source>
        <tissue evidence="3">Blood</tissue>
    </source>
</reference>
<dbReference type="GO" id="GO:0030276">
    <property type="term" value="F:clathrin binding"/>
    <property type="evidence" value="ECO:0007669"/>
    <property type="project" value="InterPro"/>
</dbReference>
<feature type="compositionally biased region" description="Basic and acidic residues" evidence="1">
    <location>
        <begin position="99"/>
        <end position="120"/>
    </location>
</feature>
<evidence type="ECO:0000256" key="1">
    <source>
        <dbReference type="SAM" id="MobiDB-lite"/>
    </source>
</evidence>
<dbReference type="Pfam" id="PF15045">
    <property type="entry name" value="Clathrin_bdg"/>
    <property type="match status" value="1"/>
</dbReference>
<organism evidence="3 4">
    <name type="scientific">Albula goreensis</name>
    <dbReference type="NCBI Taxonomy" id="1534307"/>
    <lineage>
        <taxon>Eukaryota</taxon>
        <taxon>Metazoa</taxon>
        <taxon>Chordata</taxon>
        <taxon>Craniata</taxon>
        <taxon>Vertebrata</taxon>
        <taxon>Euteleostomi</taxon>
        <taxon>Actinopterygii</taxon>
        <taxon>Neopterygii</taxon>
        <taxon>Teleostei</taxon>
        <taxon>Albuliformes</taxon>
        <taxon>Albulidae</taxon>
        <taxon>Albula</taxon>
    </lineage>
</organism>
<proteinExistence type="predicted"/>
<feature type="compositionally biased region" description="Acidic residues" evidence="1">
    <location>
        <begin position="415"/>
        <end position="430"/>
    </location>
</feature>
<dbReference type="PANTHER" id="PTHR16156">
    <property type="entry name" value="AFTIPHILIN A-RELATED"/>
    <property type="match status" value="1"/>
</dbReference>
<protein>
    <recommendedName>
        <fullName evidence="2">Aftiphilin clathrin-binding box domain-containing protein</fullName>
    </recommendedName>
</protein>
<evidence type="ECO:0000313" key="4">
    <source>
        <dbReference type="Proteomes" id="UP000829720"/>
    </source>
</evidence>
<evidence type="ECO:0000259" key="2">
    <source>
        <dbReference type="Pfam" id="PF15045"/>
    </source>
</evidence>
<feature type="compositionally biased region" description="Acidic residues" evidence="1">
    <location>
        <begin position="18"/>
        <end position="28"/>
    </location>
</feature>
<feature type="compositionally biased region" description="Polar residues" evidence="1">
    <location>
        <begin position="121"/>
        <end position="132"/>
    </location>
</feature>
<sequence>MEPDVIRMYSSSPPPLDDGAEEDDDDFGDFGAFSGVPSSVSFTEFDTPSAFGQSQTATAADTSPPNHFTELGPGPLGRVPKEGDLQTFNSDAQGVDSSGSRESRPLAKTVSVEELKKPVDQTRTGSHLNTSGLGADGSRTEVETHSCNGGLTASEVLTNGFAAFDGQDGPPCPAFDHRKNKGTTSPMPDHSPPNIEDEFDDFSAFGTADTARDAGVLGVKANREESDEGKQLTDGFGNLRSESEEVGKSSEENGLRDSHSTGLDPCDLPAVVMDTLSNGDRGSLTDEEESEQRDGDSGTALPDSAAMDPSGEPVVQNGDKQAVGEEEEEEFGECEGEGMLSMGSEDAGAWVCRSGKGVEIENDAGVSVSESFASFCQAVSPDGEEEFGDFSAPGLAPSACPEEETLTPADPSWPTEEEEEEEEEAEDFGDFGEPSTFSGQGFADFEQTESQQAESEQPSGAAKSAKDPGDDDEGDFGDFSAPREGGEGADGGGFEDFPVSDSFADFSSAPTGTGPDDGSGWSAFEDQQTGGGDSWAAFGEEQSAVPSVSEERLQDSAPITAPSSGSPQAYRRDSLSVSSASLASRLERLFCASFPEVTVLEAGEEVVSLKARLEPPAPPQRSSEEEQEEDTPSTHWDSAAVWRQLLEIHDALGLRYQWGGSHSNKALLCSLGIDTRNILFTGQKKQPVIVPMYAASLGMLEPTKEPVKPISAAEKIASIAQAPPVSPEISTSPDPSQEALPPVQFDWSSSGLTNPLDASGGSSLLNLDFFGPVDDSSSSSATSIPGVDPELYELTTAKMDTSNTSSRIADAFARLMSTVEKTSTSTRKPKKEEVLSEEAAKVIAGLPDLSFMQAKVLMFPTTLTPLGCTAPTPE</sequence>
<feature type="compositionally biased region" description="Basic and acidic residues" evidence="1">
    <location>
        <begin position="241"/>
        <end position="259"/>
    </location>
</feature>
<accession>A0A8T3DLC9</accession>
<dbReference type="GO" id="GO:0030121">
    <property type="term" value="C:AP-1 adaptor complex"/>
    <property type="evidence" value="ECO:0007669"/>
    <property type="project" value="TreeGrafter"/>
</dbReference>
<feature type="domain" description="Aftiphilin clathrin-binding box" evidence="2">
    <location>
        <begin position="638"/>
        <end position="708"/>
    </location>
</feature>
<dbReference type="PANTHER" id="PTHR16156:SF10">
    <property type="entry name" value="AFTIPHILIN-RELATED"/>
    <property type="match status" value="1"/>
</dbReference>
<gene>
    <name evidence="3" type="ORF">AGOR_G00099620</name>
</gene>
<dbReference type="GO" id="GO:0032588">
    <property type="term" value="C:trans-Golgi network membrane"/>
    <property type="evidence" value="ECO:0007669"/>
    <property type="project" value="InterPro"/>
</dbReference>
<feature type="compositionally biased region" description="Polar residues" evidence="1">
    <location>
        <begin position="36"/>
        <end position="66"/>
    </location>
</feature>
<feature type="compositionally biased region" description="Basic and acidic residues" evidence="1">
    <location>
        <begin position="221"/>
        <end position="231"/>
    </location>
</feature>
<feature type="region of interest" description="Disordered" evidence="1">
    <location>
        <begin position="380"/>
        <end position="572"/>
    </location>
</feature>
<feature type="region of interest" description="Disordered" evidence="1">
    <location>
        <begin position="1"/>
        <end position="146"/>
    </location>
</feature>
<feature type="region of interest" description="Disordered" evidence="1">
    <location>
        <begin position="613"/>
        <end position="635"/>
    </location>
</feature>
<keyword evidence="4" id="KW-1185">Reference proteome</keyword>
<dbReference type="Proteomes" id="UP000829720">
    <property type="component" value="Unassembled WGS sequence"/>
</dbReference>